<proteinExistence type="predicted"/>
<dbReference type="Gene3D" id="1.10.260.40">
    <property type="entry name" value="lambda repressor-like DNA-binding domains"/>
    <property type="match status" value="1"/>
</dbReference>
<reference evidence="2 3" key="1">
    <citation type="submission" date="2019-02" db="EMBL/GenBank/DDBJ databases">
        <title>Pedobacter sp. RP-1-14 sp. nov., isolated from Arctic soil.</title>
        <authorList>
            <person name="Dahal R.H."/>
        </authorList>
    </citation>
    <scope>NUCLEOTIDE SEQUENCE [LARGE SCALE GENOMIC DNA]</scope>
    <source>
        <strain evidence="2 3">RP-1-14</strain>
    </source>
</reference>
<dbReference type="RefSeq" id="WP_131597345.1">
    <property type="nucleotide sequence ID" value="NZ_SJSL01000006.1"/>
</dbReference>
<dbReference type="InterPro" id="IPR001387">
    <property type="entry name" value="Cro/C1-type_HTH"/>
</dbReference>
<dbReference type="OrthoDB" id="672730at2"/>
<dbReference type="PANTHER" id="PTHR40455:SF1">
    <property type="entry name" value="ANTITOXIN HIGA"/>
    <property type="match status" value="1"/>
</dbReference>
<dbReference type="InterPro" id="IPR039060">
    <property type="entry name" value="Antitox_HigA"/>
</dbReference>
<dbReference type="PROSITE" id="PS50943">
    <property type="entry name" value="HTH_CROC1"/>
    <property type="match status" value="1"/>
</dbReference>
<dbReference type="PANTHER" id="PTHR40455">
    <property type="entry name" value="ANTITOXIN HIGA"/>
    <property type="match status" value="1"/>
</dbReference>
<dbReference type="EMBL" id="SJSL01000006">
    <property type="protein sequence ID" value="TCC98914.1"/>
    <property type="molecule type" value="Genomic_DNA"/>
</dbReference>
<dbReference type="Pfam" id="PF13443">
    <property type="entry name" value="HTH_26"/>
    <property type="match status" value="1"/>
</dbReference>
<dbReference type="CDD" id="cd00093">
    <property type="entry name" value="HTH_XRE"/>
    <property type="match status" value="1"/>
</dbReference>
<dbReference type="GO" id="GO:0006355">
    <property type="term" value="P:regulation of DNA-templated transcription"/>
    <property type="evidence" value="ECO:0007669"/>
    <property type="project" value="InterPro"/>
</dbReference>
<dbReference type="AlphaFoldDB" id="A0A4R0NJ61"/>
<feature type="domain" description="HTH cro/C1-type" evidence="1">
    <location>
        <begin position="66"/>
        <end position="120"/>
    </location>
</feature>
<dbReference type="GO" id="GO:0001046">
    <property type="term" value="F:core promoter sequence-specific DNA binding"/>
    <property type="evidence" value="ECO:0007669"/>
    <property type="project" value="TreeGrafter"/>
</dbReference>
<accession>A0A4R0NJ61</accession>
<dbReference type="Proteomes" id="UP000293347">
    <property type="component" value="Unassembled WGS sequence"/>
</dbReference>
<evidence type="ECO:0000313" key="3">
    <source>
        <dbReference type="Proteomes" id="UP000293347"/>
    </source>
</evidence>
<evidence type="ECO:0000313" key="2">
    <source>
        <dbReference type="EMBL" id="TCC98914.1"/>
    </source>
</evidence>
<name>A0A4R0NJ61_9SPHI</name>
<gene>
    <name evidence="2" type="ORF">EZ437_17375</name>
</gene>
<dbReference type="InterPro" id="IPR010982">
    <property type="entry name" value="Lambda_DNA-bd_dom_sf"/>
</dbReference>
<organism evidence="2 3">
    <name type="scientific">Pedobacter psychroterrae</name>
    <dbReference type="NCBI Taxonomy" id="2530453"/>
    <lineage>
        <taxon>Bacteria</taxon>
        <taxon>Pseudomonadati</taxon>
        <taxon>Bacteroidota</taxon>
        <taxon>Sphingobacteriia</taxon>
        <taxon>Sphingobacteriales</taxon>
        <taxon>Sphingobacteriaceae</taxon>
        <taxon>Pedobacter</taxon>
    </lineage>
</organism>
<evidence type="ECO:0000259" key="1">
    <source>
        <dbReference type="PROSITE" id="PS50943"/>
    </source>
</evidence>
<sequence>MKATPMKYTIIKDKDQYDQYCDQLGKLVIQPNANDLQDEIDLLTLLITKYDEDHSTFKELDPIALLRSFMNDHHLKAQDMSGILGISKGYVSDILHYKKGLSKEVIRKLADHFKVKQEAFNRPYKLISSVNIHLRNASIMNTYKELPYVKH</sequence>
<dbReference type="SMART" id="SM00530">
    <property type="entry name" value="HTH_XRE"/>
    <property type="match status" value="1"/>
</dbReference>
<keyword evidence="3" id="KW-1185">Reference proteome</keyword>
<protein>
    <submittedName>
        <fullName evidence="2">Transcriptional regulator</fullName>
    </submittedName>
</protein>
<comment type="caution">
    <text evidence="2">The sequence shown here is derived from an EMBL/GenBank/DDBJ whole genome shotgun (WGS) entry which is preliminary data.</text>
</comment>
<dbReference type="SUPFAM" id="SSF47413">
    <property type="entry name" value="lambda repressor-like DNA-binding domains"/>
    <property type="match status" value="1"/>
</dbReference>